<evidence type="ECO:0000259" key="1">
    <source>
        <dbReference type="Pfam" id="PF01936"/>
    </source>
</evidence>
<sequence>MKKPLAPPPGTASGPLHIYRGNDARVGIFIDAENLFISLQQSSPSKARPRKLNYRKILERCLSGRTAYCARFYDITSEYQPGKVAFFTAIEQHFEVLTKPLRTYPDGATKGDWDIGIAVDMIDMATKLDVVVLGSGDGDFIPVVKYLQQKKHCRVEGISFGHSTHPDLLKALDSHIDLAANAAANLYKKW</sequence>
<reference evidence="2 3" key="1">
    <citation type="journal article" date="2016" name="Nat. Commun.">
        <title>Thousands of microbial genomes shed light on interconnected biogeochemical processes in an aquifer system.</title>
        <authorList>
            <person name="Anantharaman K."/>
            <person name="Brown C.T."/>
            <person name="Hug L.A."/>
            <person name="Sharon I."/>
            <person name="Castelle C.J."/>
            <person name="Probst A.J."/>
            <person name="Thomas B.C."/>
            <person name="Singh A."/>
            <person name="Wilkins M.J."/>
            <person name="Karaoz U."/>
            <person name="Brodie E.L."/>
            <person name="Williams K.H."/>
            <person name="Hubbard S.S."/>
            <person name="Banfield J.F."/>
        </authorList>
    </citation>
    <scope>NUCLEOTIDE SEQUENCE [LARGE SCALE GENOMIC DNA]</scope>
</reference>
<dbReference type="PANTHER" id="PTHR35458:SF8">
    <property type="entry name" value="SLR0650 PROTEIN"/>
    <property type="match status" value="1"/>
</dbReference>
<dbReference type="CDD" id="cd10911">
    <property type="entry name" value="PIN_LabA"/>
    <property type="match status" value="1"/>
</dbReference>
<dbReference type="Pfam" id="PF01936">
    <property type="entry name" value="NYN"/>
    <property type="match status" value="1"/>
</dbReference>
<organism evidence="2 3">
    <name type="scientific">Candidatus Wolfebacteria bacterium RIFOXYD1_FULL_48_65</name>
    <dbReference type="NCBI Taxonomy" id="1802561"/>
    <lineage>
        <taxon>Bacteria</taxon>
        <taxon>Candidatus Wolfeibacteriota</taxon>
    </lineage>
</organism>
<comment type="caution">
    <text evidence="2">The sequence shown here is derived from an EMBL/GenBank/DDBJ whole genome shotgun (WGS) entry which is preliminary data.</text>
</comment>
<evidence type="ECO:0000313" key="3">
    <source>
        <dbReference type="Proteomes" id="UP000179057"/>
    </source>
</evidence>
<gene>
    <name evidence="2" type="ORF">A2610_03250</name>
</gene>
<dbReference type="InterPro" id="IPR021139">
    <property type="entry name" value="NYN"/>
</dbReference>
<evidence type="ECO:0000313" key="2">
    <source>
        <dbReference type="EMBL" id="OGM95491.1"/>
    </source>
</evidence>
<dbReference type="EMBL" id="MGIV01000005">
    <property type="protein sequence ID" value="OGM95491.1"/>
    <property type="molecule type" value="Genomic_DNA"/>
</dbReference>
<dbReference type="InterPro" id="IPR047140">
    <property type="entry name" value="LabA"/>
</dbReference>
<dbReference type="GO" id="GO:0004540">
    <property type="term" value="F:RNA nuclease activity"/>
    <property type="evidence" value="ECO:0007669"/>
    <property type="project" value="InterPro"/>
</dbReference>
<proteinExistence type="predicted"/>
<name>A0A1F8E3R8_9BACT</name>
<protein>
    <recommendedName>
        <fullName evidence="1">NYN domain-containing protein</fullName>
    </recommendedName>
</protein>
<accession>A0A1F8E3R8</accession>
<dbReference type="AlphaFoldDB" id="A0A1F8E3R8"/>
<feature type="domain" description="NYN" evidence="1">
    <location>
        <begin position="25"/>
        <end position="178"/>
    </location>
</feature>
<dbReference type="Gene3D" id="3.40.50.1010">
    <property type="entry name" value="5'-nuclease"/>
    <property type="match status" value="1"/>
</dbReference>
<dbReference type="Proteomes" id="UP000179057">
    <property type="component" value="Unassembled WGS sequence"/>
</dbReference>
<dbReference type="PANTHER" id="PTHR35458">
    <property type="entry name" value="SLR0755 PROTEIN"/>
    <property type="match status" value="1"/>
</dbReference>